<evidence type="ECO:0000256" key="8">
    <source>
        <dbReference type="ARBA" id="ARBA00023014"/>
    </source>
</evidence>
<evidence type="ECO:0000256" key="7">
    <source>
        <dbReference type="ARBA" id="ARBA00023004"/>
    </source>
</evidence>
<protein>
    <recommendedName>
        <fullName evidence="2">Type-4 uracil-DNA glycosylase</fullName>
    </recommendedName>
</protein>
<reference evidence="11 12" key="1">
    <citation type="submission" date="2019-05" db="EMBL/GenBank/DDBJ databases">
        <title>Marivita sp. nov. isolated from sea sediment.</title>
        <authorList>
            <person name="Kim W."/>
        </authorList>
    </citation>
    <scope>NUCLEOTIDE SEQUENCE [LARGE SCALE GENOMIC DNA]</scope>
    <source>
        <strain evidence="11 12">CAU 1492</strain>
    </source>
</reference>
<evidence type="ECO:0000256" key="9">
    <source>
        <dbReference type="ARBA" id="ARBA00023204"/>
    </source>
</evidence>
<keyword evidence="12" id="KW-1185">Reference proteome</keyword>
<dbReference type="InterPro" id="IPR005122">
    <property type="entry name" value="Uracil-DNA_glycosylase-like"/>
</dbReference>
<evidence type="ECO:0000256" key="6">
    <source>
        <dbReference type="ARBA" id="ARBA00022801"/>
    </source>
</evidence>
<dbReference type="Pfam" id="PF13566">
    <property type="entry name" value="DUF4130"/>
    <property type="match status" value="1"/>
</dbReference>
<evidence type="ECO:0000256" key="4">
    <source>
        <dbReference type="ARBA" id="ARBA00022723"/>
    </source>
</evidence>
<dbReference type="SMART" id="SM00987">
    <property type="entry name" value="UreE_C"/>
    <property type="match status" value="1"/>
</dbReference>
<comment type="similarity">
    <text evidence="1">Belongs to the uracil-DNA glycosylase (UDG) superfamily. Type 4 (UDGa) family.</text>
</comment>
<dbReference type="InterPro" id="IPR025404">
    <property type="entry name" value="DUF4130"/>
</dbReference>
<comment type="caution">
    <text evidence="11">The sequence shown here is derived from an EMBL/GenBank/DDBJ whole genome shotgun (WGS) entry which is preliminary data.</text>
</comment>
<gene>
    <name evidence="11" type="ORF">FGK64_13860</name>
</gene>
<proteinExistence type="inferred from homology"/>
<keyword evidence="5" id="KW-0227">DNA damage</keyword>
<dbReference type="InterPro" id="IPR005273">
    <property type="entry name" value="Ura-DNA_glyco_family4"/>
</dbReference>
<feature type="domain" description="Uracil-DNA glycosylase-like" evidence="10">
    <location>
        <begin position="310"/>
        <end position="466"/>
    </location>
</feature>
<accession>A0ABY2X7H7</accession>
<dbReference type="InterPro" id="IPR036895">
    <property type="entry name" value="Uracil-DNA_glycosylase-like_sf"/>
</dbReference>
<dbReference type="NCBIfam" id="TIGR00758">
    <property type="entry name" value="UDG_fam4"/>
    <property type="match status" value="1"/>
</dbReference>
<keyword evidence="7" id="KW-0408">Iron</keyword>
<organism evidence="11 12">
    <name type="scientific">Arenibacterium halophilum</name>
    <dbReference type="NCBI Taxonomy" id="2583821"/>
    <lineage>
        <taxon>Bacteria</taxon>
        <taxon>Pseudomonadati</taxon>
        <taxon>Pseudomonadota</taxon>
        <taxon>Alphaproteobacteria</taxon>
        <taxon>Rhodobacterales</taxon>
        <taxon>Paracoccaceae</taxon>
        <taxon>Arenibacterium</taxon>
    </lineage>
</organism>
<evidence type="ECO:0000313" key="12">
    <source>
        <dbReference type="Proteomes" id="UP001191082"/>
    </source>
</evidence>
<evidence type="ECO:0000313" key="11">
    <source>
        <dbReference type="EMBL" id="TMV11372.1"/>
    </source>
</evidence>
<dbReference type="SUPFAM" id="SSF52141">
    <property type="entry name" value="Uracil-DNA glycosylase-like"/>
    <property type="match status" value="1"/>
</dbReference>
<dbReference type="PANTHER" id="PTHR33693:SF9">
    <property type="entry name" value="TYPE-4 URACIL-DNA GLYCOSYLASE"/>
    <property type="match status" value="1"/>
</dbReference>
<dbReference type="CDD" id="cd10030">
    <property type="entry name" value="UDG-F4_TTUDGA_SPO1dp_like"/>
    <property type="match status" value="1"/>
</dbReference>
<dbReference type="PANTHER" id="PTHR33693">
    <property type="entry name" value="TYPE-5 URACIL-DNA GLYCOSYLASE"/>
    <property type="match status" value="1"/>
</dbReference>
<sequence length="480" mass="53278">MQTIHLPTIGTFDAWRDQARACLMAEQRPETLRWVMGADGGDLFDAPVAHAAPGGPPPNVPRAFVALARSVIWHRDPERFARLYALLWALRDRPALISDRGDAGIARLNDMAKAVRRDIHKMHAFVRFREIAEPVEGRRQFAAWFEPSHFTTEPGAAFFAKRFGDMDWAILTPDLSAHFRAGQLRFDAGQPKPPLPEDATEDLWRTYFRNIFNPARLKVNAMQTEMPRKYWKNLPEAALIPELIATAPARAREMALAMPTIAPPRAARVLDRLAETRTPAPVVGDQAEYLAGLQGCTRCPLAQSATQAVPGEGPPDAALMIVGEQPGDHEDLAGRPFVGPAGQLFDRLAAQAGLDRSRAYVTNAVKHFKFQPRGKRRLHQSPDRDEIDHCRWWLDVERRLIRPRLLVAMGGTAAYSLTGDKSGLLKRRGSVEPGPDDTPVLITLHPSYILRLPDETARQKASADLTGDLACAVELVRQAA</sequence>
<keyword evidence="6" id="KW-0378">Hydrolase</keyword>
<keyword evidence="3" id="KW-0004">4Fe-4S</keyword>
<dbReference type="RefSeq" id="WP_138864438.1">
    <property type="nucleotide sequence ID" value="NZ_VCPC01000003.1"/>
</dbReference>
<dbReference type="EMBL" id="VCPC01000003">
    <property type="protein sequence ID" value="TMV11372.1"/>
    <property type="molecule type" value="Genomic_DNA"/>
</dbReference>
<dbReference type="InterPro" id="IPR023875">
    <property type="entry name" value="DNA_repair_put"/>
</dbReference>
<evidence type="ECO:0000259" key="10">
    <source>
        <dbReference type="SMART" id="SM00986"/>
    </source>
</evidence>
<evidence type="ECO:0000256" key="5">
    <source>
        <dbReference type="ARBA" id="ARBA00022763"/>
    </source>
</evidence>
<evidence type="ECO:0000256" key="2">
    <source>
        <dbReference type="ARBA" id="ARBA00019403"/>
    </source>
</evidence>
<keyword evidence="4" id="KW-0479">Metal-binding</keyword>
<dbReference type="Pfam" id="PF03167">
    <property type="entry name" value="UDG"/>
    <property type="match status" value="1"/>
</dbReference>
<keyword evidence="8" id="KW-0411">Iron-sulfur</keyword>
<keyword evidence="9" id="KW-0234">DNA repair</keyword>
<dbReference type="NCBIfam" id="TIGR03914">
    <property type="entry name" value="UDG_fam_dom"/>
    <property type="match status" value="1"/>
</dbReference>
<name>A0ABY2X7H7_9RHOB</name>
<evidence type="ECO:0000256" key="3">
    <source>
        <dbReference type="ARBA" id="ARBA00022485"/>
    </source>
</evidence>
<dbReference type="Proteomes" id="UP001191082">
    <property type="component" value="Unassembled WGS sequence"/>
</dbReference>
<evidence type="ECO:0000256" key="1">
    <source>
        <dbReference type="ARBA" id="ARBA00006521"/>
    </source>
</evidence>
<dbReference type="InterPro" id="IPR051536">
    <property type="entry name" value="UDG_Type-4/5"/>
</dbReference>
<dbReference type="Gene3D" id="3.40.470.10">
    <property type="entry name" value="Uracil-DNA glycosylase-like domain"/>
    <property type="match status" value="1"/>
</dbReference>
<dbReference type="NCBIfam" id="TIGR03915">
    <property type="entry name" value="SAM_7_link_chp"/>
    <property type="match status" value="1"/>
</dbReference>
<dbReference type="SMART" id="SM00986">
    <property type="entry name" value="UDG"/>
    <property type="match status" value="1"/>
</dbReference>